<evidence type="ECO:0000259" key="11">
    <source>
        <dbReference type="PROSITE" id="PS51272"/>
    </source>
</evidence>
<evidence type="ECO:0000256" key="7">
    <source>
        <dbReference type="ARBA" id="ARBA00022825"/>
    </source>
</evidence>
<keyword evidence="5" id="KW-0732">Signal</keyword>
<dbReference type="InterPro" id="IPR036852">
    <property type="entry name" value="Peptidase_S8/S53_dom_sf"/>
</dbReference>
<evidence type="ECO:0000256" key="1">
    <source>
        <dbReference type="ARBA" id="ARBA00011073"/>
    </source>
</evidence>
<feature type="active site" description="Charge relay system" evidence="8">
    <location>
        <position position="220"/>
    </location>
</feature>
<dbReference type="SUPFAM" id="SSF52743">
    <property type="entry name" value="Subtilisin-like"/>
    <property type="match status" value="1"/>
</dbReference>
<dbReference type="PROSITE" id="PS00137">
    <property type="entry name" value="SUBTILASE_HIS"/>
    <property type="match status" value="1"/>
</dbReference>
<dbReference type="InterPro" id="IPR050131">
    <property type="entry name" value="Peptidase_S8_subtilisin-like"/>
</dbReference>
<name>A0ABQ5NJ70_9BACI</name>
<organism evidence="12 13">
    <name type="scientific">Lysinibacillus piscis</name>
    <dbReference type="NCBI Taxonomy" id="2518931"/>
    <lineage>
        <taxon>Bacteria</taxon>
        <taxon>Bacillati</taxon>
        <taxon>Bacillota</taxon>
        <taxon>Bacilli</taxon>
        <taxon>Bacillales</taxon>
        <taxon>Bacillaceae</taxon>
        <taxon>Lysinibacillus</taxon>
    </lineage>
</organism>
<proteinExistence type="inferred from homology"/>
<keyword evidence="6 8" id="KW-0378">Hydrolase</keyword>
<dbReference type="PANTHER" id="PTHR43806">
    <property type="entry name" value="PEPTIDASE S8"/>
    <property type="match status" value="1"/>
</dbReference>
<evidence type="ECO:0000256" key="8">
    <source>
        <dbReference type="PROSITE-ProRule" id="PRU01240"/>
    </source>
</evidence>
<dbReference type="PROSITE" id="PS51272">
    <property type="entry name" value="SLH"/>
    <property type="match status" value="3"/>
</dbReference>
<keyword evidence="13" id="KW-1185">Reference proteome</keyword>
<evidence type="ECO:0000256" key="9">
    <source>
        <dbReference type="RuleBase" id="RU003355"/>
    </source>
</evidence>
<dbReference type="PRINTS" id="PR00723">
    <property type="entry name" value="SUBTILISIN"/>
</dbReference>
<feature type="compositionally biased region" description="Pro residues" evidence="10">
    <location>
        <begin position="1207"/>
        <end position="1216"/>
    </location>
</feature>
<sequence length="1446" mass="154932">MKNKQFRRISAIFLVFVLFLSMLLPIHTSANSYGDHFKNNSLNEQAILAKAAIAEQLRVQNGPATLHRDLQGLTGDESVDVIIHLSEKPVALEKGITELTGRSFSMQTEQEVKEIVATQQEEVVQEMEDERISFSLGYTFDTVLNGLAAEVKAGDLEKLLQIDGITLIEPDVTVYASEEVTPIENGQVDAYMNTSNSFLGIEQLWQEGLEGQGVKVAVLDTGIDVDHPEFAGIYKGGKNFIPNSADYLKQRADDDASETSPKEKPANKPEFNERGSAYYTSHGTHVAGTIAAIGANPYGIKGIAPKVDLYMYRVLGAYGNGPTSGIVKGIETAVVEGMDVINLSLGGESNTEVDASSFAINNAVMAGVISVIATGNSGPKRGTMGTPSTAPLGIAVGNTTNPEKAYDAQVNVTVSNEQVNKQLNAMATTFGANLHEQLSGEFDLVAVPGIGAASDFENVDVEGKVALIARGSIAFVDKIANAKKNGAVAAIIHNFEGGTNAPGPSGTFLGDSFSFIPTFDMSVTDGVAIRDALKKGEGKVSFTHFGSVTSLGDEVNDSSSRGPSVPNFDIKPDVTAPGTNIMSTIPMYKKDFPNASYDQAYDRKTGTSMATPHIAGIAALIKQAHPDWSPFDVKVALSNTAQILDTTKYDVFSQGAGRVNAYAAVHPSALAYVQDTAVLDSGGEIVDNVKGTVTFGPQPIKEQAITVSKEIVVKDIKGVGGSYSVSVETLQPFGDAMVTVDKPSFVLNGQELLTVTLTASKNEAAQFGDELFGYIHITPTEPVTTDVSLTVDRTALNLKSGDAVQLDVIEKTTQTQRYYTEISLPFAADFGGVAPTQIKNMAITSTDLSFNQDGINDSADLTFTLTGEVNTNYIELWDVMNPQGGQYEDGYIGYLHAGSSLAAGQWKLPITGTYTPWGGSAKAKIPDGLYTVDFSASVASGGTIKDYVGPIVVKSTTPDIAGVVQVTSGDSAGVVSGQITDKYIDYNEELKKYGLAYPINTKLHASYEILRAGTVVEEQDFVLNEDGSYEFAIAGFNSTTDTMKVIVRDAAGNRGESILFEPIGSAPVQTEEPAAPINEETLPTAKAKFLQANVSEGMPWTYTDSFVEDTTANSLTLVSPIYYDNPYAMNKQDIVHNAEGMSRPSIFESPTVTNVTKQATYVVEDSRVATVTEGLVYAKSPGTTKIIVQHGNNEVEVTVNVTASPVNPTPTQPNPSPDIDWDRIDSKPVIPSPVNPTISNPNPSKPEPVKPEPSKEQPEKSNPKIMFTDIPKTHWAASYIQQAVEQGLLKGYPDGTFKPNSDMTRAQFASVLVRALGLDLTDTTTPFRDIDHYAVETQNEIAAAFRSGIIKGSNGQFNPSAAITRTQMALMIARAYMYQTQQAYTPTQIAPFSDIKQYDAETIQAISLLHELTIITGSEGKFMPENATTRAQGAKIFVNLLQVLGE</sequence>
<dbReference type="PANTHER" id="PTHR43806:SF65">
    <property type="entry name" value="SERINE PROTEASE APRX"/>
    <property type="match status" value="1"/>
</dbReference>
<feature type="domain" description="SLH" evidence="11">
    <location>
        <begin position="1327"/>
        <end position="1386"/>
    </location>
</feature>
<reference evidence="12" key="1">
    <citation type="submission" date="2022-08" db="EMBL/GenBank/DDBJ databases">
        <title>Draft genome sequence of Lysinibacillus sp. strain KH24.</title>
        <authorList>
            <person name="Kanbe H."/>
            <person name="Itoh H."/>
        </authorList>
    </citation>
    <scope>NUCLEOTIDE SEQUENCE</scope>
    <source>
        <strain evidence="12">KH24</strain>
    </source>
</reference>
<evidence type="ECO:0000256" key="10">
    <source>
        <dbReference type="SAM" id="MobiDB-lite"/>
    </source>
</evidence>
<keyword evidence="3" id="KW-0964">Secreted</keyword>
<dbReference type="CDD" id="cd02133">
    <property type="entry name" value="PA_C5a_like"/>
    <property type="match status" value="1"/>
</dbReference>
<comment type="similarity">
    <text evidence="1 8 9">Belongs to the peptidase S8 family.</text>
</comment>
<evidence type="ECO:0000256" key="5">
    <source>
        <dbReference type="ARBA" id="ARBA00022729"/>
    </source>
</evidence>
<dbReference type="Gene3D" id="2.60.40.1080">
    <property type="match status" value="1"/>
</dbReference>
<keyword evidence="7 8" id="KW-0720">Serine protease</keyword>
<feature type="compositionally biased region" description="Basic and acidic residues" evidence="10">
    <location>
        <begin position="250"/>
        <end position="273"/>
    </location>
</feature>
<dbReference type="Gene3D" id="3.50.30.30">
    <property type="match status" value="1"/>
</dbReference>
<dbReference type="PROSITE" id="PS00138">
    <property type="entry name" value="SUBTILASE_SER"/>
    <property type="match status" value="1"/>
</dbReference>
<comment type="caution">
    <text evidence="12">The sequence shown here is derived from an EMBL/GenBank/DDBJ whole genome shotgun (WGS) entry which is preliminary data.</text>
</comment>
<dbReference type="InterPro" id="IPR022398">
    <property type="entry name" value="Peptidase_S8_His-AS"/>
</dbReference>
<protein>
    <recommendedName>
        <fullName evidence="11">SLH domain-containing protein</fullName>
    </recommendedName>
</protein>
<dbReference type="InterPro" id="IPR023828">
    <property type="entry name" value="Peptidase_S8_Ser-AS"/>
</dbReference>
<evidence type="ECO:0000256" key="2">
    <source>
        <dbReference type="ARBA" id="ARBA00022512"/>
    </source>
</evidence>
<dbReference type="Proteomes" id="UP001065593">
    <property type="component" value="Unassembled WGS sequence"/>
</dbReference>
<dbReference type="Pfam" id="PF05922">
    <property type="entry name" value="Inhibitor_I9"/>
    <property type="match status" value="1"/>
</dbReference>
<dbReference type="PROSITE" id="PS00136">
    <property type="entry name" value="SUBTILASE_ASP"/>
    <property type="match status" value="1"/>
</dbReference>
<dbReference type="EMBL" id="BRZA01000002">
    <property type="protein sequence ID" value="GLC88352.1"/>
    <property type="molecule type" value="Genomic_DNA"/>
</dbReference>
<dbReference type="InterPro" id="IPR023827">
    <property type="entry name" value="Peptidase_S8_Asp-AS"/>
</dbReference>
<feature type="region of interest" description="Disordered" evidence="10">
    <location>
        <begin position="1203"/>
        <end position="1265"/>
    </location>
</feature>
<dbReference type="Pfam" id="PF00082">
    <property type="entry name" value="Peptidase_S8"/>
    <property type="match status" value="1"/>
</dbReference>
<dbReference type="InterPro" id="IPR015500">
    <property type="entry name" value="Peptidase_S8_subtilisin-rel"/>
</dbReference>
<dbReference type="SUPFAM" id="SSF49373">
    <property type="entry name" value="Invasin/intimin cell-adhesion fragments"/>
    <property type="match status" value="1"/>
</dbReference>
<dbReference type="InterPro" id="IPR034213">
    <property type="entry name" value="S8_Vpr-like"/>
</dbReference>
<dbReference type="CDD" id="cd07474">
    <property type="entry name" value="Peptidases_S8_subtilisin_Vpr-like"/>
    <property type="match status" value="1"/>
</dbReference>
<dbReference type="Pfam" id="PF02225">
    <property type="entry name" value="PA"/>
    <property type="match status" value="1"/>
</dbReference>
<feature type="domain" description="SLH" evidence="11">
    <location>
        <begin position="1263"/>
        <end position="1326"/>
    </location>
</feature>
<dbReference type="SUPFAM" id="SSF52025">
    <property type="entry name" value="PA domain"/>
    <property type="match status" value="1"/>
</dbReference>
<evidence type="ECO:0000256" key="3">
    <source>
        <dbReference type="ARBA" id="ARBA00022525"/>
    </source>
</evidence>
<gene>
    <name evidence="12" type="ORF">LYSBPC_14790</name>
</gene>
<dbReference type="RefSeq" id="WP_309297417.1">
    <property type="nucleotide sequence ID" value="NZ_BRZA01000002.1"/>
</dbReference>
<dbReference type="InterPro" id="IPR001119">
    <property type="entry name" value="SLH_dom"/>
</dbReference>
<dbReference type="PROSITE" id="PS51892">
    <property type="entry name" value="SUBTILASE"/>
    <property type="match status" value="1"/>
</dbReference>
<feature type="domain" description="SLH" evidence="11">
    <location>
        <begin position="1389"/>
        <end position="1446"/>
    </location>
</feature>
<evidence type="ECO:0000313" key="13">
    <source>
        <dbReference type="Proteomes" id="UP001065593"/>
    </source>
</evidence>
<accession>A0ABQ5NJ70</accession>
<dbReference type="Pfam" id="PF00395">
    <property type="entry name" value="SLH"/>
    <property type="match status" value="3"/>
</dbReference>
<evidence type="ECO:0000256" key="4">
    <source>
        <dbReference type="ARBA" id="ARBA00022670"/>
    </source>
</evidence>
<keyword evidence="4 8" id="KW-0645">Protease</keyword>
<dbReference type="InterPro" id="IPR003137">
    <property type="entry name" value="PA_domain"/>
</dbReference>
<dbReference type="Gene3D" id="3.40.50.200">
    <property type="entry name" value="Peptidase S8/S53 domain"/>
    <property type="match status" value="1"/>
</dbReference>
<feature type="active site" description="Charge relay system" evidence="8">
    <location>
        <position position="282"/>
    </location>
</feature>
<dbReference type="InterPro" id="IPR010259">
    <property type="entry name" value="S8pro/Inhibitor_I9"/>
</dbReference>
<feature type="active site" description="Charge relay system" evidence="8">
    <location>
        <position position="608"/>
    </location>
</feature>
<feature type="region of interest" description="Disordered" evidence="10">
    <location>
        <begin position="250"/>
        <end position="275"/>
    </location>
</feature>
<feature type="compositionally biased region" description="Basic and acidic residues" evidence="10">
    <location>
        <begin position="1247"/>
        <end position="1262"/>
    </location>
</feature>
<dbReference type="InterPro" id="IPR046450">
    <property type="entry name" value="PA_dom_sf"/>
</dbReference>
<evidence type="ECO:0000256" key="6">
    <source>
        <dbReference type="ARBA" id="ARBA00022801"/>
    </source>
</evidence>
<dbReference type="InterPro" id="IPR048734">
    <property type="entry name" value="HL_N-beta"/>
</dbReference>
<dbReference type="InterPro" id="IPR008964">
    <property type="entry name" value="Invasin/intimin_cell_adhesion"/>
</dbReference>
<keyword evidence="2" id="KW-0134">Cell wall</keyword>
<dbReference type="Pfam" id="PF21461">
    <property type="entry name" value="HL_N-beta"/>
    <property type="match status" value="1"/>
</dbReference>
<evidence type="ECO:0000313" key="12">
    <source>
        <dbReference type="EMBL" id="GLC88352.1"/>
    </source>
</evidence>
<dbReference type="InterPro" id="IPR000209">
    <property type="entry name" value="Peptidase_S8/S53_dom"/>
</dbReference>